<dbReference type="Pfam" id="PF13424">
    <property type="entry name" value="TPR_12"/>
    <property type="match status" value="1"/>
</dbReference>
<protein>
    <submittedName>
        <fullName evidence="2">Tetratricopeptide repeat protein</fullName>
    </submittedName>
</protein>
<evidence type="ECO:0000313" key="3">
    <source>
        <dbReference type="Proteomes" id="UP000696294"/>
    </source>
</evidence>
<dbReference type="Gene3D" id="1.25.40.10">
    <property type="entry name" value="Tetratricopeptide repeat domain"/>
    <property type="match status" value="2"/>
</dbReference>
<dbReference type="EMBL" id="JAATEP010000052">
    <property type="protein sequence ID" value="NJP96643.1"/>
    <property type="molecule type" value="Genomic_DNA"/>
</dbReference>
<accession>A0ABX1BPF1</accession>
<dbReference type="Proteomes" id="UP000696294">
    <property type="component" value="Unassembled WGS sequence"/>
</dbReference>
<evidence type="ECO:0000259" key="1">
    <source>
        <dbReference type="Pfam" id="PF00931"/>
    </source>
</evidence>
<dbReference type="InterPro" id="IPR053137">
    <property type="entry name" value="NLR-like"/>
</dbReference>
<dbReference type="Gene3D" id="3.40.50.300">
    <property type="entry name" value="P-loop containing nucleotide triphosphate hydrolases"/>
    <property type="match status" value="1"/>
</dbReference>
<feature type="domain" description="NB-ARC" evidence="1">
    <location>
        <begin position="69"/>
        <end position="222"/>
    </location>
</feature>
<evidence type="ECO:0000313" key="2">
    <source>
        <dbReference type="EMBL" id="NJP96643.1"/>
    </source>
</evidence>
<dbReference type="Pfam" id="PF13374">
    <property type="entry name" value="TPR_10"/>
    <property type="match status" value="3"/>
</dbReference>
<gene>
    <name evidence="2" type="ORF">HCN51_45665</name>
</gene>
<dbReference type="PANTHER" id="PTHR46082">
    <property type="entry name" value="ATP/GTP-BINDING PROTEIN-RELATED"/>
    <property type="match status" value="1"/>
</dbReference>
<dbReference type="InterPro" id="IPR027417">
    <property type="entry name" value="P-loop_NTPase"/>
</dbReference>
<dbReference type="SUPFAM" id="SSF52540">
    <property type="entry name" value="P-loop containing nucleoside triphosphate hydrolases"/>
    <property type="match status" value="1"/>
</dbReference>
<dbReference type="Pfam" id="PF00931">
    <property type="entry name" value="NB-ARC"/>
    <property type="match status" value="1"/>
</dbReference>
<dbReference type="SUPFAM" id="SSF48452">
    <property type="entry name" value="TPR-like"/>
    <property type="match status" value="3"/>
</dbReference>
<dbReference type="PANTHER" id="PTHR46082:SF6">
    <property type="entry name" value="AAA+ ATPASE DOMAIN-CONTAINING PROTEIN-RELATED"/>
    <property type="match status" value="1"/>
</dbReference>
<reference evidence="2 3" key="1">
    <citation type="submission" date="2020-03" db="EMBL/GenBank/DDBJ databases">
        <title>WGS of actinomycetes isolated from Thailand.</title>
        <authorList>
            <person name="Thawai C."/>
        </authorList>
    </citation>
    <scope>NUCLEOTIDE SEQUENCE [LARGE SCALE GENOMIC DNA]</scope>
    <source>
        <strain evidence="2 3">FMUSA5-5</strain>
    </source>
</reference>
<dbReference type="RefSeq" id="WP_168018180.1">
    <property type="nucleotide sequence ID" value="NZ_JAATEP010000052.1"/>
</dbReference>
<dbReference type="InterPro" id="IPR011990">
    <property type="entry name" value="TPR-like_helical_dom_sf"/>
</dbReference>
<name>A0ABX1BPF1_9ACTN</name>
<keyword evidence="3" id="KW-1185">Reference proteome</keyword>
<sequence>MINAQGKRSIAAEVLSGTAITGDIHGGLQIHALPLEFIRPPQEVPAPTGLNNVPLRVNPFIGRKVALDSLDKTVAHSEGAVVHVVHGLGGVGKSTVAAHWAASRASRYSVVWWITADTQGALSMGLAGLAAALQPGIDQAMPQAALAERAIQWLSSHHNWLLVLDDVTDPVHVQPLLARATSGHCVITSRRATGWHHIGTPARLDVMGQTEAVEMFTRILQHNDQRSADGVVDVCEELGYLPLGVEQAAAFCAETGTSPREYLEMLSGYPAETFRAAPEGREEERTIARVWHLSLNALADDPLPGRLLRILSWYAPETIPRTLLTGIAKPPILAKAIGRLAAHSMIAIGDSAANITLHRLVQAVGRTPDLLDPHRGAEAIEEARHDAISVLYQALPDNPQDSRNWARWHVLMPHVEAIATYSSPEADSVTLCDMLSQAGGFLNIHGRAVNAVKYLERAVNGHKRLLGDDNRSTLASRSNLVYSYHVLNGPARARPLAQRNLDDAERILGKEHPDTLTLLHNVAYMHMAEGDLEHATQLFKRALMGRERVLGPDHDDTLITKTNLARAYRDAGDHGRAVSLSEQILNDATRVFGKDHYRTMVSEANLGHAYEAAGDYARAILINRRALADSERVLGVDHPETLTARNNLATSYLGIGNLKRGLILLERTLADRERVLGADHPETLITKSNCAVGYLRIGKIKKARLLLIDTLKDCERVLGKKHPLTRSVRTLLPNIT</sequence>
<comment type="caution">
    <text evidence="2">The sequence shown here is derived from an EMBL/GenBank/DDBJ whole genome shotgun (WGS) entry which is preliminary data.</text>
</comment>
<proteinExistence type="predicted"/>
<dbReference type="InterPro" id="IPR002182">
    <property type="entry name" value="NB-ARC"/>
</dbReference>
<organism evidence="2 3">
    <name type="scientific">Nonomuraea composti</name>
    <dbReference type="NCBI Taxonomy" id="2720023"/>
    <lineage>
        <taxon>Bacteria</taxon>
        <taxon>Bacillati</taxon>
        <taxon>Actinomycetota</taxon>
        <taxon>Actinomycetes</taxon>
        <taxon>Streptosporangiales</taxon>
        <taxon>Streptosporangiaceae</taxon>
        <taxon>Nonomuraea</taxon>
    </lineage>
</organism>